<sequence>MTETTMNEELSVSADKESEAQLNRLAIRIDIPTEGEYKEMEAVQIENLQKFNTDEFTDVQKLCKIFVEWDLLKTLPKSPQILSFDMEMKMIISRLRYEQAFKKASKGEFAKCIHKYLKSKKTEETTEFQMLQIAKIAKKVQALERKEGINCSKFMRPFTAEIIGYSACTEILFNEKRCKDILSKTIKECNEKVLSFIEYNQVESIWKKWSETIFVQKKPLEKHRLMLENAFDAIKQNYQADKAISDLKELIEGATKEEKEEIKRMEKESETNVEFIIKASKSKLRKKLNFIGAKILFAFIEGRLLTEACKALTNSLKLIIEAQSSAKDLIECEYKFEYSDVTQKWLQLLHQEKEGFQSDFDLIIECGAASAAGRSLIAYETKTNLRIYASEQMIENHYPEAKHVHHISLDPKSGALQLLAFNTNHVELCDYRENFGITFRQRLIRYEEHDFGIKGANLIDAINTYQ</sequence>
<evidence type="ECO:0000313" key="2">
    <source>
        <dbReference type="WBParaSite" id="PSU_v2.g6271.t1"/>
    </source>
</evidence>
<proteinExistence type="predicted"/>
<dbReference type="AlphaFoldDB" id="A0A914Z2H1"/>
<dbReference type="WBParaSite" id="PSU_v2.g6271.t1">
    <property type="protein sequence ID" value="PSU_v2.g6271.t1"/>
    <property type="gene ID" value="PSU_v2.g6271"/>
</dbReference>
<evidence type="ECO:0000313" key="1">
    <source>
        <dbReference type="Proteomes" id="UP000887577"/>
    </source>
</evidence>
<keyword evidence="1" id="KW-1185">Reference proteome</keyword>
<accession>A0A914Z2H1</accession>
<dbReference type="Proteomes" id="UP000887577">
    <property type="component" value="Unplaced"/>
</dbReference>
<protein>
    <submittedName>
        <fullName evidence="2">Uncharacterized protein</fullName>
    </submittedName>
</protein>
<organism evidence="1 2">
    <name type="scientific">Panagrolaimus superbus</name>
    <dbReference type="NCBI Taxonomy" id="310955"/>
    <lineage>
        <taxon>Eukaryota</taxon>
        <taxon>Metazoa</taxon>
        <taxon>Ecdysozoa</taxon>
        <taxon>Nematoda</taxon>
        <taxon>Chromadorea</taxon>
        <taxon>Rhabditida</taxon>
        <taxon>Tylenchina</taxon>
        <taxon>Panagrolaimomorpha</taxon>
        <taxon>Panagrolaimoidea</taxon>
        <taxon>Panagrolaimidae</taxon>
        <taxon>Panagrolaimus</taxon>
    </lineage>
</organism>
<name>A0A914Z2H1_9BILA</name>
<reference evidence="2" key="1">
    <citation type="submission" date="2022-11" db="UniProtKB">
        <authorList>
            <consortium name="WormBaseParasite"/>
        </authorList>
    </citation>
    <scope>IDENTIFICATION</scope>
</reference>